<keyword evidence="2" id="KW-0963">Cytoplasm</keyword>
<dbReference type="GO" id="GO:0051301">
    <property type="term" value="P:cell division"/>
    <property type="evidence" value="ECO:0007669"/>
    <property type="project" value="UniProtKB-KW"/>
</dbReference>
<dbReference type="Gene3D" id="6.10.250.660">
    <property type="match status" value="1"/>
</dbReference>
<dbReference type="STRING" id="1037410.MCSF7_02679"/>
<evidence type="ECO:0000256" key="2">
    <source>
        <dbReference type="ARBA" id="ARBA00022490"/>
    </source>
</evidence>
<evidence type="ECO:0000256" key="4">
    <source>
        <dbReference type="ARBA" id="ARBA00023054"/>
    </source>
</evidence>
<name>F9UJ78_9BACT</name>
<dbReference type="InterPro" id="IPR019933">
    <property type="entry name" value="DivIVA_domain"/>
</dbReference>
<evidence type="ECO:0000313" key="7">
    <source>
        <dbReference type="EMBL" id="EGV00574.1"/>
    </source>
</evidence>
<accession>F9UJ78</accession>
<feature type="coiled-coil region" evidence="6">
    <location>
        <begin position="27"/>
        <end position="76"/>
    </location>
</feature>
<dbReference type="NCBIfam" id="NF045995">
    <property type="entry name" value="MAG0865_DivIVA"/>
    <property type="match status" value="1"/>
</dbReference>
<sequence>MKNNKVNLKIMNAKFNREFNGYATLDVDNFLNELAKEYNELNKEKEIAAQQFEEIKKAKNKKIAELEKEILELKMQLGV</sequence>
<evidence type="ECO:0008006" key="9">
    <source>
        <dbReference type="Google" id="ProtNLM"/>
    </source>
</evidence>
<dbReference type="Pfam" id="PF05103">
    <property type="entry name" value="DivIVA"/>
    <property type="match status" value="1"/>
</dbReference>
<dbReference type="GO" id="GO:0005737">
    <property type="term" value="C:cytoplasm"/>
    <property type="evidence" value="ECO:0007669"/>
    <property type="project" value="UniProtKB-SubCell"/>
</dbReference>
<comment type="subcellular location">
    <subcellularLocation>
        <location evidence="1">Cytoplasm</location>
    </subcellularLocation>
</comment>
<evidence type="ECO:0000256" key="1">
    <source>
        <dbReference type="ARBA" id="ARBA00004496"/>
    </source>
</evidence>
<keyword evidence="3" id="KW-0132">Cell division</keyword>
<organism evidence="7 8">
    <name type="scientific">Mycoplasmopsis columbina SF7</name>
    <dbReference type="NCBI Taxonomy" id="1037410"/>
    <lineage>
        <taxon>Bacteria</taxon>
        <taxon>Bacillati</taxon>
        <taxon>Mycoplasmatota</taxon>
        <taxon>Mycoplasmoidales</taxon>
        <taxon>Metamycoplasmataceae</taxon>
        <taxon>Mycoplasmopsis</taxon>
    </lineage>
</organism>
<evidence type="ECO:0000256" key="5">
    <source>
        <dbReference type="ARBA" id="ARBA00023306"/>
    </source>
</evidence>
<keyword evidence="4 6" id="KW-0175">Coiled coil</keyword>
<evidence type="ECO:0000313" key="8">
    <source>
        <dbReference type="Proteomes" id="UP000004978"/>
    </source>
</evidence>
<comment type="caution">
    <text evidence="7">The sequence shown here is derived from an EMBL/GenBank/DDBJ whole genome shotgun (WGS) entry which is preliminary data.</text>
</comment>
<evidence type="ECO:0000256" key="3">
    <source>
        <dbReference type="ARBA" id="ARBA00022618"/>
    </source>
</evidence>
<evidence type="ECO:0000256" key="6">
    <source>
        <dbReference type="SAM" id="Coils"/>
    </source>
</evidence>
<gene>
    <name evidence="7" type="ORF">MCSF7_02679</name>
</gene>
<dbReference type="NCBIfam" id="TIGR03544">
    <property type="entry name" value="DivI1A_domain"/>
    <property type="match status" value="1"/>
</dbReference>
<keyword evidence="5" id="KW-0131">Cell cycle</keyword>
<proteinExistence type="predicted"/>
<dbReference type="EMBL" id="AFXA01000002">
    <property type="protein sequence ID" value="EGV00574.1"/>
    <property type="molecule type" value="Genomic_DNA"/>
</dbReference>
<dbReference type="Proteomes" id="UP000004978">
    <property type="component" value="Unassembled WGS sequence"/>
</dbReference>
<dbReference type="RefSeq" id="WP_006608344.1">
    <property type="nucleotide sequence ID" value="NZ_AFXA01000002.1"/>
</dbReference>
<keyword evidence="8" id="KW-1185">Reference proteome</keyword>
<reference evidence="7 8" key="1">
    <citation type="journal article" date="2013" name="Genome Announc.">
        <title>Genome Sequence of Mycoplasma columbinum Strain SF7.</title>
        <authorList>
            <person name="Guo Z."/>
            <person name="Xu X."/>
            <person name="Zheng Q."/>
            <person name="Li T."/>
            <person name="Kuang S."/>
            <person name="Zhang Z."/>
            <person name="Chen Y."/>
            <person name="Lu X."/>
            <person name="Zhou R."/>
            <person name="Bi D."/>
            <person name="Jin H."/>
        </authorList>
    </citation>
    <scope>NUCLEOTIDE SEQUENCE [LARGE SCALE GENOMIC DNA]</scope>
    <source>
        <strain evidence="7 8">SF7</strain>
    </source>
</reference>
<dbReference type="AlphaFoldDB" id="F9UJ78"/>
<dbReference type="InterPro" id="IPR007793">
    <property type="entry name" value="DivIVA_fam"/>
</dbReference>
<protein>
    <recommendedName>
        <fullName evidence="9">DivIVA domain-containing protein</fullName>
    </recommendedName>
</protein>